<organism evidence="1">
    <name type="scientific">Lepeophtheirus salmonis</name>
    <name type="common">Salmon louse</name>
    <name type="synonym">Caligus salmonis</name>
    <dbReference type="NCBI Taxonomy" id="72036"/>
    <lineage>
        <taxon>Eukaryota</taxon>
        <taxon>Metazoa</taxon>
        <taxon>Ecdysozoa</taxon>
        <taxon>Arthropoda</taxon>
        <taxon>Crustacea</taxon>
        <taxon>Multicrustacea</taxon>
        <taxon>Hexanauplia</taxon>
        <taxon>Copepoda</taxon>
        <taxon>Siphonostomatoida</taxon>
        <taxon>Caligidae</taxon>
        <taxon>Lepeophtheirus</taxon>
    </lineage>
</organism>
<dbReference type="EMBL" id="HACA01005587">
    <property type="protein sequence ID" value="CDW22948.1"/>
    <property type="molecule type" value="Transcribed_RNA"/>
</dbReference>
<accession>A0A0K2TAC3</accession>
<proteinExistence type="predicted"/>
<evidence type="ECO:0000313" key="1">
    <source>
        <dbReference type="EMBL" id="CDW22948.1"/>
    </source>
</evidence>
<reference evidence="1" key="1">
    <citation type="submission" date="2014-05" db="EMBL/GenBank/DDBJ databases">
        <authorList>
            <person name="Chronopoulou M."/>
        </authorList>
    </citation>
    <scope>NUCLEOTIDE SEQUENCE</scope>
    <source>
        <tissue evidence="1">Whole organism</tissue>
    </source>
</reference>
<dbReference type="AlphaFoldDB" id="A0A0K2TAC3"/>
<sequence>MNFLFLSSCHYYFIFSSEHHFLNRFHYILNLIEHLLVLIKDGG</sequence>
<name>A0A0K2TAC3_LEPSM</name>
<protein>
    <submittedName>
        <fullName evidence="1">Uncharacterized protein</fullName>
    </submittedName>
</protein>